<keyword evidence="5" id="KW-0378">Hydrolase</keyword>
<dbReference type="Proteomes" id="UP000572540">
    <property type="component" value="Unassembled WGS sequence"/>
</dbReference>
<feature type="domain" description="Clp ATPase C-terminal" evidence="4">
    <location>
        <begin position="1"/>
        <end position="90"/>
    </location>
</feature>
<dbReference type="GO" id="GO:0051603">
    <property type="term" value="P:proteolysis involved in protein catabolic process"/>
    <property type="evidence" value="ECO:0007669"/>
    <property type="project" value="TreeGrafter"/>
</dbReference>
<dbReference type="GO" id="GO:0008233">
    <property type="term" value="F:peptidase activity"/>
    <property type="evidence" value="ECO:0007669"/>
    <property type="project" value="UniProtKB-KW"/>
</dbReference>
<name>A0A7Y9WF78_9BURK</name>
<gene>
    <name evidence="5" type="ORF">GGD41_006949</name>
</gene>
<sequence length="101" mass="11254">MKILVEPKNALVKQYHKLFNMERVELEIRPAALQAVARKAIRRKTGARGLRSILEQALLDVMYDLPAMKGVSKVIIDDNVIEGDGKPLLIYEDAPKVAGSN</sequence>
<keyword evidence="1" id="KW-0547">Nucleotide-binding</keyword>
<dbReference type="AlphaFoldDB" id="A0A7Y9WF78"/>
<dbReference type="SMART" id="SM01086">
    <property type="entry name" value="ClpB_D2-small"/>
    <property type="match status" value="1"/>
</dbReference>
<keyword evidence="5" id="KW-0645">Protease</keyword>
<dbReference type="GO" id="GO:0005524">
    <property type="term" value="F:ATP binding"/>
    <property type="evidence" value="ECO:0007669"/>
    <property type="project" value="UniProtKB-KW"/>
</dbReference>
<protein>
    <submittedName>
        <fullName evidence="5">ATP-dependent protease Clp ATPase subunit</fullName>
    </submittedName>
</protein>
<dbReference type="Pfam" id="PF10431">
    <property type="entry name" value="ClpB_D2-small"/>
    <property type="match status" value="1"/>
</dbReference>
<reference evidence="5 6" key="1">
    <citation type="submission" date="2020-07" db="EMBL/GenBank/DDBJ databases">
        <title>Exploring microbial biodiversity for novel pathways involved in the catabolism of aromatic compounds derived from lignin.</title>
        <authorList>
            <person name="Elkins J."/>
        </authorList>
    </citation>
    <scope>NUCLEOTIDE SEQUENCE [LARGE SCALE GENOMIC DNA]</scope>
    <source>
        <strain evidence="5 6">H2C3B</strain>
    </source>
</reference>
<comment type="caution">
    <text evidence="5">The sequence shown here is derived from an EMBL/GenBank/DDBJ whole genome shotgun (WGS) entry which is preliminary data.</text>
</comment>
<proteinExistence type="predicted"/>
<keyword evidence="2" id="KW-0862">Zinc</keyword>
<dbReference type="InterPro" id="IPR050052">
    <property type="entry name" value="ATP-dep_Clp_protease_ClpX"/>
</dbReference>
<dbReference type="PANTHER" id="PTHR48102:SF7">
    <property type="entry name" value="ATP-DEPENDENT CLP PROTEASE ATP-BINDING SUBUNIT CLPX-LIKE, MITOCHONDRIAL"/>
    <property type="match status" value="1"/>
</dbReference>
<dbReference type="Gene3D" id="1.10.8.60">
    <property type="match status" value="1"/>
</dbReference>
<dbReference type="GO" id="GO:0051301">
    <property type="term" value="P:cell division"/>
    <property type="evidence" value="ECO:0007669"/>
    <property type="project" value="TreeGrafter"/>
</dbReference>
<evidence type="ECO:0000259" key="4">
    <source>
        <dbReference type="SMART" id="SM01086"/>
    </source>
</evidence>
<evidence type="ECO:0000256" key="1">
    <source>
        <dbReference type="ARBA" id="ARBA00022741"/>
    </source>
</evidence>
<dbReference type="PANTHER" id="PTHR48102">
    <property type="entry name" value="ATP-DEPENDENT CLP PROTEASE ATP-BINDING SUBUNIT CLPX-LIKE, MITOCHONDRIAL-RELATED"/>
    <property type="match status" value="1"/>
</dbReference>
<dbReference type="EMBL" id="JACCAU010000001">
    <property type="protein sequence ID" value="NYH19721.1"/>
    <property type="molecule type" value="Genomic_DNA"/>
</dbReference>
<dbReference type="SUPFAM" id="SSF52540">
    <property type="entry name" value="P-loop containing nucleoside triphosphate hydrolases"/>
    <property type="match status" value="1"/>
</dbReference>
<dbReference type="GO" id="GO:0016887">
    <property type="term" value="F:ATP hydrolysis activity"/>
    <property type="evidence" value="ECO:0007669"/>
    <property type="project" value="TreeGrafter"/>
</dbReference>
<accession>A0A7Y9WF78</accession>
<organism evidence="5 6">
    <name type="scientific">Paraburkholderia bryophila</name>
    <dbReference type="NCBI Taxonomy" id="420952"/>
    <lineage>
        <taxon>Bacteria</taxon>
        <taxon>Pseudomonadati</taxon>
        <taxon>Pseudomonadota</taxon>
        <taxon>Betaproteobacteria</taxon>
        <taxon>Burkholderiales</taxon>
        <taxon>Burkholderiaceae</taxon>
        <taxon>Paraburkholderia</taxon>
    </lineage>
</organism>
<evidence type="ECO:0000256" key="2">
    <source>
        <dbReference type="ARBA" id="ARBA00022833"/>
    </source>
</evidence>
<dbReference type="InterPro" id="IPR027417">
    <property type="entry name" value="P-loop_NTPase"/>
</dbReference>
<keyword evidence="3" id="KW-0067">ATP-binding</keyword>
<evidence type="ECO:0000313" key="5">
    <source>
        <dbReference type="EMBL" id="NYH19721.1"/>
    </source>
</evidence>
<dbReference type="InterPro" id="IPR019489">
    <property type="entry name" value="Clp_ATPase_C"/>
</dbReference>
<dbReference type="FunFam" id="1.10.8.60:FF:000002">
    <property type="entry name" value="ATP-dependent Clp protease ATP-binding subunit ClpX"/>
    <property type="match status" value="1"/>
</dbReference>
<evidence type="ECO:0000313" key="6">
    <source>
        <dbReference type="Proteomes" id="UP000572540"/>
    </source>
</evidence>
<evidence type="ECO:0000256" key="3">
    <source>
        <dbReference type="ARBA" id="ARBA00022840"/>
    </source>
</evidence>
<dbReference type="GO" id="GO:0009376">
    <property type="term" value="C:HslUV protease complex"/>
    <property type="evidence" value="ECO:0007669"/>
    <property type="project" value="TreeGrafter"/>
</dbReference>